<evidence type="ECO:0000256" key="2">
    <source>
        <dbReference type="ARBA" id="ARBA00022741"/>
    </source>
</evidence>
<evidence type="ECO:0000313" key="4">
    <source>
        <dbReference type="EMBL" id="CAK8683288.1"/>
    </source>
</evidence>
<gene>
    <name evidence="4" type="ORF">CVLEPA_LOCUS14376</name>
</gene>
<keyword evidence="5" id="KW-1185">Reference proteome</keyword>
<dbReference type="Pfam" id="PF08477">
    <property type="entry name" value="Roc"/>
    <property type="match status" value="1"/>
</dbReference>
<sequence>MPVIEKNLKVKVLVLGDSGVGKSSFTQLLCHNQSSKTPGYTIGCTVEIKLHDFKQGTAEEKTYCVEIWDIGASKSHNTSRYIFYNNVNGIILAHDLTNLKSLQNLSKWLNDALSQDTTGGLSSIKVGSSASRNSGDDNSPLSIPVLMVGTKLDQFNAENRQFIISRSKSYADEIGCKEIHLSTIESKYIAAGSGNAVELSRFFDQVVDHAIIRQATVSSVVQSPVVDRRGSFGERRRQNVTPVSRLFGMKRD</sequence>
<dbReference type="Proteomes" id="UP001642483">
    <property type="component" value="Unassembled WGS sequence"/>
</dbReference>
<proteinExistence type="inferred from homology"/>
<dbReference type="PROSITE" id="PS51419">
    <property type="entry name" value="RAB"/>
    <property type="match status" value="1"/>
</dbReference>
<dbReference type="PANTHER" id="PTHR24073">
    <property type="entry name" value="DRAB5-RELATED"/>
    <property type="match status" value="1"/>
</dbReference>
<comment type="similarity">
    <text evidence="1">Belongs to the small GTPase superfamily. Rab family.</text>
</comment>
<dbReference type="SUPFAM" id="SSF52540">
    <property type="entry name" value="P-loop containing nucleoside triphosphate hydrolases"/>
    <property type="match status" value="1"/>
</dbReference>
<organism evidence="4 5">
    <name type="scientific">Clavelina lepadiformis</name>
    <name type="common">Light-bulb sea squirt</name>
    <name type="synonym">Ascidia lepadiformis</name>
    <dbReference type="NCBI Taxonomy" id="159417"/>
    <lineage>
        <taxon>Eukaryota</taxon>
        <taxon>Metazoa</taxon>
        <taxon>Chordata</taxon>
        <taxon>Tunicata</taxon>
        <taxon>Ascidiacea</taxon>
        <taxon>Aplousobranchia</taxon>
        <taxon>Clavelinidae</taxon>
        <taxon>Clavelina</taxon>
    </lineage>
</organism>
<name>A0ABP0FUH9_CLALP</name>
<keyword evidence="3" id="KW-0342">GTP-binding</keyword>
<reference evidence="4 5" key="1">
    <citation type="submission" date="2024-02" db="EMBL/GenBank/DDBJ databases">
        <authorList>
            <person name="Daric V."/>
            <person name="Darras S."/>
        </authorList>
    </citation>
    <scope>NUCLEOTIDE SEQUENCE [LARGE SCALE GENOMIC DNA]</scope>
</reference>
<accession>A0ABP0FUH9</accession>
<evidence type="ECO:0000256" key="1">
    <source>
        <dbReference type="ARBA" id="ARBA00006270"/>
    </source>
</evidence>
<dbReference type="PROSITE" id="PS00675">
    <property type="entry name" value="SIGMA54_INTERACT_1"/>
    <property type="match status" value="1"/>
</dbReference>
<protein>
    <recommendedName>
        <fullName evidence="6">Rab-like protein 3</fullName>
    </recommendedName>
</protein>
<dbReference type="EMBL" id="CAWYQH010000097">
    <property type="protein sequence ID" value="CAK8683288.1"/>
    <property type="molecule type" value="Genomic_DNA"/>
</dbReference>
<dbReference type="InterPro" id="IPR027417">
    <property type="entry name" value="P-loop_NTPase"/>
</dbReference>
<dbReference type="SMART" id="SM00175">
    <property type="entry name" value="RAB"/>
    <property type="match status" value="1"/>
</dbReference>
<dbReference type="Gene3D" id="3.40.50.300">
    <property type="entry name" value="P-loop containing nucleotide triphosphate hydrolases"/>
    <property type="match status" value="1"/>
</dbReference>
<evidence type="ECO:0000256" key="3">
    <source>
        <dbReference type="ARBA" id="ARBA00023134"/>
    </source>
</evidence>
<evidence type="ECO:0000313" key="5">
    <source>
        <dbReference type="Proteomes" id="UP001642483"/>
    </source>
</evidence>
<comment type="caution">
    <text evidence="4">The sequence shown here is derived from an EMBL/GenBank/DDBJ whole genome shotgun (WGS) entry which is preliminary data.</text>
</comment>
<dbReference type="PRINTS" id="PR00449">
    <property type="entry name" value="RASTRNSFRMNG"/>
</dbReference>
<evidence type="ECO:0008006" key="6">
    <source>
        <dbReference type="Google" id="ProtNLM"/>
    </source>
</evidence>
<dbReference type="InterPro" id="IPR025662">
    <property type="entry name" value="Sigma_54_int_dom_ATP-bd_1"/>
</dbReference>
<keyword evidence="2" id="KW-0547">Nucleotide-binding</keyword>